<dbReference type="InterPro" id="IPR002495">
    <property type="entry name" value="Glyco_trans_8"/>
</dbReference>
<proteinExistence type="predicted"/>
<dbReference type="InterPro" id="IPR050587">
    <property type="entry name" value="GNT1/Glycosyltrans_8"/>
</dbReference>
<dbReference type="Gene3D" id="3.90.550.10">
    <property type="entry name" value="Spore Coat Polysaccharide Biosynthesis Protein SpsA, Chain A"/>
    <property type="match status" value="1"/>
</dbReference>
<dbReference type="InterPro" id="IPR029044">
    <property type="entry name" value="Nucleotide-diphossugar_trans"/>
</dbReference>
<dbReference type="Pfam" id="PF01501">
    <property type="entry name" value="Glyco_transf_8"/>
    <property type="match status" value="1"/>
</dbReference>
<reference evidence="1 2" key="1">
    <citation type="submission" date="2024-06" db="EMBL/GenBank/DDBJ databases">
        <authorList>
            <person name="Kaempfer P."/>
            <person name="Viver T."/>
        </authorList>
    </citation>
    <scope>NUCLEOTIDE SEQUENCE [LARGE SCALE GENOMIC DNA]</scope>
    <source>
        <strain evidence="1 2">ST-64</strain>
    </source>
</reference>
<evidence type="ECO:0000313" key="2">
    <source>
        <dbReference type="Proteomes" id="UP001629244"/>
    </source>
</evidence>
<comment type="caution">
    <text evidence="1">The sequence shown here is derived from an EMBL/GenBank/DDBJ whole genome shotgun (WGS) entry which is preliminary data.</text>
</comment>
<protein>
    <submittedName>
        <fullName evidence="1">Glycosyltransferase</fullName>
    </submittedName>
</protein>
<dbReference type="RefSeq" id="WP_408076866.1">
    <property type="nucleotide sequence ID" value="NZ_JBELQC010000001.1"/>
</dbReference>
<dbReference type="EMBL" id="JBELQC010000001">
    <property type="protein sequence ID" value="MFL9839904.1"/>
    <property type="molecule type" value="Genomic_DNA"/>
</dbReference>
<dbReference type="Proteomes" id="UP001629244">
    <property type="component" value="Unassembled WGS sequence"/>
</dbReference>
<accession>A0ABW8YI92</accession>
<evidence type="ECO:0000313" key="1">
    <source>
        <dbReference type="EMBL" id="MFL9839904.1"/>
    </source>
</evidence>
<dbReference type="PANTHER" id="PTHR11183">
    <property type="entry name" value="GLYCOGENIN SUBFAMILY MEMBER"/>
    <property type="match status" value="1"/>
</dbReference>
<organism evidence="1 2">
    <name type="scientific">Sphingomonas plantiphila</name>
    <dbReference type="NCBI Taxonomy" id="3163295"/>
    <lineage>
        <taxon>Bacteria</taxon>
        <taxon>Pseudomonadati</taxon>
        <taxon>Pseudomonadota</taxon>
        <taxon>Alphaproteobacteria</taxon>
        <taxon>Sphingomonadales</taxon>
        <taxon>Sphingomonadaceae</taxon>
        <taxon>Sphingomonas</taxon>
    </lineage>
</organism>
<dbReference type="SUPFAM" id="SSF53448">
    <property type="entry name" value="Nucleotide-diphospho-sugar transferases"/>
    <property type="match status" value="1"/>
</dbReference>
<keyword evidence="2" id="KW-1185">Reference proteome</keyword>
<gene>
    <name evidence="1" type="ORF">ABS767_02910</name>
</gene>
<name>A0ABW8YI92_9SPHN</name>
<sequence>MSVAAPTGRLCLATVSTDDFLPGTIVAIGSFLDTNRWFSGDIVIFHDADLSAGSIRTLSQIWPDLQFRRIPQDLADAIATLVHAVPRLAGRRARFHSLATLALEDYAQVLFCDSDVLFQASILPMFAASPGDVVAVGDAGFLRGLAWDRTSFAEVPPDAEGALYPTFNAGLMLFGSTALDGRAYRQALAMLAPERWAGIVASHTDQLVLNRIFEHRVSLMSWRFNFLLFYADLIAHKEPMPFDAIAVLHFNGSPKPWTASRTGLVRNPLMFQAIAGWRARARTLLPDSISTPWMTAKR</sequence>